<evidence type="ECO:0000259" key="5">
    <source>
        <dbReference type="PROSITE" id="PS51000"/>
    </source>
</evidence>
<evidence type="ECO:0000256" key="4">
    <source>
        <dbReference type="SAM" id="MobiDB-lite"/>
    </source>
</evidence>
<feature type="domain" description="HTH deoR-type" evidence="5">
    <location>
        <begin position="4"/>
        <end position="59"/>
    </location>
</feature>
<evidence type="ECO:0000313" key="7">
    <source>
        <dbReference type="Proteomes" id="UP000317039"/>
    </source>
</evidence>
<dbReference type="Pfam" id="PF08279">
    <property type="entry name" value="HTH_11"/>
    <property type="match status" value="1"/>
</dbReference>
<proteinExistence type="predicted"/>
<dbReference type="PROSITE" id="PS00894">
    <property type="entry name" value="HTH_DEOR_1"/>
    <property type="match status" value="1"/>
</dbReference>
<dbReference type="InterPro" id="IPR018356">
    <property type="entry name" value="Tscrpt_reg_HTH_DeoR_CS"/>
</dbReference>
<sequence>MADVTRRMLELLAQLQTGRRFSGHDLAARLEVSPRTLRRDVERLRAYGYPVSTQPGPTGFYQLAAGRTLPPLVLDDDEAVATLVGLALLGATAPLEPPRESEPGEGTELAAATRHGATTERIGASGRGETLDRAADIGSAADRAFGKLDQFLPKRLRPRVSALRATVETAPQSAPAVAPEVLATVGAAAAGHEYLTFGYTGRDGTASQRRVEPYRAVHLRLRWYLVAWDVDRADWRAFRIDRMSEVTGTARHFPPRPLPARSATEYVRAGMSTPRHRAVVTVSAPAAQLADALKYLDWDIEALGPDSCRVTTRVDSFEWLILRVGLLGAAFTIEEPAEFRARALELADRLRHAAETAP</sequence>
<feature type="region of interest" description="Disordered" evidence="4">
    <location>
        <begin position="94"/>
        <end position="117"/>
    </location>
</feature>
<evidence type="ECO:0000313" key="6">
    <source>
        <dbReference type="EMBL" id="QDP83945.1"/>
    </source>
</evidence>
<dbReference type="InterPro" id="IPR036390">
    <property type="entry name" value="WH_DNA-bd_sf"/>
</dbReference>
<gene>
    <name evidence="6" type="ORF">FOH10_32680</name>
</gene>
<accession>A0A516NYF7</accession>
<dbReference type="InterPro" id="IPR051534">
    <property type="entry name" value="CBASS_pafABC_assoc_protein"/>
</dbReference>
<dbReference type="KEGG" id="nod:FOH10_32680"/>
<protein>
    <submittedName>
        <fullName evidence="6">YafY family transcriptional regulator</fullName>
    </submittedName>
</protein>
<dbReference type="Gene3D" id="1.10.10.10">
    <property type="entry name" value="Winged helix-like DNA-binding domain superfamily/Winged helix DNA-binding domain"/>
    <property type="match status" value="1"/>
</dbReference>
<keyword evidence="3" id="KW-0804">Transcription</keyword>
<dbReference type="InterPro" id="IPR036388">
    <property type="entry name" value="WH-like_DNA-bd_sf"/>
</dbReference>
<dbReference type="SUPFAM" id="SSF46785">
    <property type="entry name" value="Winged helix' DNA-binding domain"/>
    <property type="match status" value="1"/>
</dbReference>
<reference evidence="6 7" key="1">
    <citation type="submission" date="2019-07" db="EMBL/GenBank/DDBJ databases">
        <title>Complete Genome Sequence and Methylome Analysis of Nocardia otitidis-caviarum NEB252.</title>
        <authorList>
            <person name="Fomenkov A."/>
            <person name="Anton B.P."/>
            <person name="Vincze T."/>
            <person name="Roberts R.J."/>
        </authorList>
    </citation>
    <scope>NUCLEOTIDE SEQUENCE [LARGE SCALE GENOMIC DNA]</scope>
    <source>
        <strain evidence="6 7">NEB252</strain>
    </source>
</reference>
<dbReference type="Pfam" id="PF25583">
    <property type="entry name" value="WCX"/>
    <property type="match status" value="1"/>
</dbReference>
<dbReference type="GO" id="GO:0003700">
    <property type="term" value="F:DNA-binding transcription factor activity"/>
    <property type="evidence" value="ECO:0007669"/>
    <property type="project" value="InterPro"/>
</dbReference>
<organism evidence="6 7">
    <name type="scientific">Nocardia otitidiscaviarum</name>
    <dbReference type="NCBI Taxonomy" id="1823"/>
    <lineage>
        <taxon>Bacteria</taxon>
        <taxon>Bacillati</taxon>
        <taxon>Actinomycetota</taxon>
        <taxon>Actinomycetes</taxon>
        <taxon>Mycobacteriales</taxon>
        <taxon>Nocardiaceae</taxon>
        <taxon>Nocardia</taxon>
    </lineage>
</organism>
<dbReference type="GO" id="GO:0003677">
    <property type="term" value="F:DNA binding"/>
    <property type="evidence" value="ECO:0007669"/>
    <property type="project" value="UniProtKB-KW"/>
</dbReference>
<dbReference type="InterPro" id="IPR013196">
    <property type="entry name" value="HTH_11"/>
</dbReference>
<dbReference type="InterPro" id="IPR026881">
    <property type="entry name" value="WYL_dom"/>
</dbReference>
<dbReference type="PROSITE" id="PS51000">
    <property type="entry name" value="HTH_DEOR_2"/>
    <property type="match status" value="1"/>
</dbReference>
<dbReference type="Pfam" id="PF13280">
    <property type="entry name" value="WYL"/>
    <property type="match status" value="1"/>
</dbReference>
<dbReference type="AlphaFoldDB" id="A0A516NYF7"/>
<evidence type="ECO:0000256" key="2">
    <source>
        <dbReference type="ARBA" id="ARBA00023125"/>
    </source>
</evidence>
<name>A0A516NYF7_9NOCA</name>
<evidence type="ECO:0000256" key="3">
    <source>
        <dbReference type="ARBA" id="ARBA00023163"/>
    </source>
</evidence>
<dbReference type="PANTHER" id="PTHR34580">
    <property type="match status" value="1"/>
</dbReference>
<dbReference type="PROSITE" id="PS52050">
    <property type="entry name" value="WYL"/>
    <property type="match status" value="1"/>
</dbReference>
<dbReference type="InterPro" id="IPR001034">
    <property type="entry name" value="DeoR_HTH"/>
</dbReference>
<keyword evidence="2" id="KW-0238">DNA-binding</keyword>
<dbReference type="InterPro" id="IPR028349">
    <property type="entry name" value="PafC-like"/>
</dbReference>
<dbReference type="PIRSF" id="PIRSF016838">
    <property type="entry name" value="PafC"/>
    <property type="match status" value="1"/>
</dbReference>
<dbReference type="Proteomes" id="UP000317039">
    <property type="component" value="Chromosome"/>
</dbReference>
<dbReference type="InterPro" id="IPR057727">
    <property type="entry name" value="WCX_dom"/>
</dbReference>
<keyword evidence="1" id="KW-0805">Transcription regulation</keyword>
<dbReference type="PANTHER" id="PTHR34580:SF3">
    <property type="entry name" value="PROTEIN PAFB"/>
    <property type="match status" value="1"/>
</dbReference>
<dbReference type="EMBL" id="CP041695">
    <property type="protein sequence ID" value="QDP83945.1"/>
    <property type="molecule type" value="Genomic_DNA"/>
</dbReference>
<evidence type="ECO:0000256" key="1">
    <source>
        <dbReference type="ARBA" id="ARBA00023015"/>
    </source>
</evidence>